<reference evidence="1" key="1">
    <citation type="journal article" date="2023" name="G3 (Bethesda)">
        <title>A reference genome for the long-term kleptoplast-retaining sea slug Elysia crispata morphotype clarki.</title>
        <authorList>
            <person name="Eastman K.E."/>
            <person name="Pendleton A.L."/>
            <person name="Shaikh M.A."/>
            <person name="Suttiyut T."/>
            <person name="Ogas R."/>
            <person name="Tomko P."/>
            <person name="Gavelis G."/>
            <person name="Widhalm J.R."/>
            <person name="Wisecaver J.H."/>
        </authorList>
    </citation>
    <scope>NUCLEOTIDE SEQUENCE</scope>
    <source>
        <strain evidence="1">ECLA1</strain>
    </source>
</reference>
<proteinExistence type="predicted"/>
<sequence>MFATRRGPARYYDSFYCISSSALYGNSMKKTRKDEIDVLPRDDAVCGRPSAKFSQNLPHLDLPGTLCCGIELLSNMYDTIVLFAWCRRKRGLWYSQGRVTYKTRGGSESDKWPGICSPSPITHTLYEVMREYSKCVLVKNFTKSLKRIRRWGGRDLGDGK</sequence>
<protein>
    <submittedName>
        <fullName evidence="1">Uncharacterized protein</fullName>
    </submittedName>
</protein>
<dbReference type="AlphaFoldDB" id="A0AAE1DSL2"/>
<keyword evidence="2" id="KW-1185">Reference proteome</keyword>
<accession>A0AAE1DSL2</accession>
<evidence type="ECO:0000313" key="1">
    <source>
        <dbReference type="EMBL" id="KAK3781379.1"/>
    </source>
</evidence>
<comment type="caution">
    <text evidence="1">The sequence shown here is derived from an EMBL/GenBank/DDBJ whole genome shotgun (WGS) entry which is preliminary data.</text>
</comment>
<gene>
    <name evidence="1" type="ORF">RRG08_019005</name>
</gene>
<organism evidence="1 2">
    <name type="scientific">Elysia crispata</name>
    <name type="common">lettuce slug</name>
    <dbReference type="NCBI Taxonomy" id="231223"/>
    <lineage>
        <taxon>Eukaryota</taxon>
        <taxon>Metazoa</taxon>
        <taxon>Spiralia</taxon>
        <taxon>Lophotrochozoa</taxon>
        <taxon>Mollusca</taxon>
        <taxon>Gastropoda</taxon>
        <taxon>Heterobranchia</taxon>
        <taxon>Euthyneura</taxon>
        <taxon>Panpulmonata</taxon>
        <taxon>Sacoglossa</taxon>
        <taxon>Placobranchoidea</taxon>
        <taxon>Plakobranchidae</taxon>
        <taxon>Elysia</taxon>
    </lineage>
</organism>
<evidence type="ECO:0000313" key="2">
    <source>
        <dbReference type="Proteomes" id="UP001283361"/>
    </source>
</evidence>
<dbReference type="EMBL" id="JAWDGP010002624">
    <property type="protein sequence ID" value="KAK3781379.1"/>
    <property type="molecule type" value="Genomic_DNA"/>
</dbReference>
<name>A0AAE1DSL2_9GAST</name>
<dbReference type="Proteomes" id="UP001283361">
    <property type="component" value="Unassembled WGS sequence"/>
</dbReference>